<dbReference type="GO" id="GO:0005634">
    <property type="term" value="C:nucleus"/>
    <property type="evidence" value="ECO:0007669"/>
    <property type="project" value="TreeGrafter"/>
</dbReference>
<gene>
    <name evidence="4" type="ORF">BSTOLATCC_MIC9850</name>
</gene>
<dbReference type="AlphaFoldDB" id="A0AAU9ILI0"/>
<dbReference type="CDD" id="cd00590">
    <property type="entry name" value="RRM_SF"/>
    <property type="match status" value="6"/>
</dbReference>
<dbReference type="Proteomes" id="UP001162131">
    <property type="component" value="Unassembled WGS sequence"/>
</dbReference>
<dbReference type="InterPro" id="IPR000504">
    <property type="entry name" value="RRM_dom"/>
</dbReference>
<dbReference type="GO" id="GO:0003729">
    <property type="term" value="F:mRNA binding"/>
    <property type="evidence" value="ECO:0007669"/>
    <property type="project" value="TreeGrafter"/>
</dbReference>
<name>A0AAU9ILI0_9CILI</name>
<feature type="domain" description="RRM" evidence="3">
    <location>
        <begin position="65"/>
        <end position="141"/>
    </location>
</feature>
<feature type="domain" description="RRM" evidence="3">
    <location>
        <begin position="468"/>
        <end position="544"/>
    </location>
</feature>
<sequence length="641" mass="72265">MRLAFKRLHLSRQISFLSGFNTALSSFQNTSSFNSISSRAFSSHFDFLNDENYNTISAKNLRSRQDIYVGNLPYDTTESEIRKHFEQFGRLTRFSLLSGPDGSFRGKVFITYDNPESTKLALKENSQLFKGRVIEVSLDADRSKEKAKIEKISKSDDCTIFIRNLPFSVGAELLKEKFEKFGKILGIDIDSLERQDLPPGIAFITYQSAEMAKAAQENMNGKELESRAISVTLKQRKDKLNENRVYVKNLPGSITTEAIKTHFGHCGEIESIDIRDHGVGYALIKFKNSQGLNNALKMNDQEIDGVRIYVSDCGRKSFEDKNNSASPRDLTYSNPKDFGEASYASVPLFQNEKASDISENASTTNQNLYSSCSNKIIGSDEEEKQFSVFLSNLPPNVSKNDLKALFKSCGEVDNIIVSCSLNKLPKSSGIIKFYDQVGAENARKLGNIDYNGCNIKIQKRTPNSSKGFDIRVKFLPRDATEDEIKQIFGDCGTITRLHFPTDRFGNKIDVCFVGFESLEQAQAAIKKDKLIYKNFPLEVKLFTDENREIGSVFERRDSLSILVGNIPFHGIDEKDIKDFFSQCGKIVNVHLVRRENGKVLGYGFVEFSSQEEVQKAINLEDKTLLGRTLRISQKRSSSIKN</sequence>
<dbReference type="EMBL" id="CAJZBQ010000011">
    <property type="protein sequence ID" value="CAG9314052.1"/>
    <property type="molecule type" value="Genomic_DNA"/>
</dbReference>
<dbReference type="Gene3D" id="3.30.70.330">
    <property type="match status" value="6"/>
</dbReference>
<proteinExistence type="predicted"/>
<feature type="domain" description="RRM" evidence="3">
    <location>
        <begin position="158"/>
        <end position="236"/>
    </location>
</feature>
<evidence type="ECO:0000259" key="3">
    <source>
        <dbReference type="PROSITE" id="PS50102"/>
    </source>
</evidence>
<evidence type="ECO:0000256" key="1">
    <source>
        <dbReference type="ARBA" id="ARBA00022884"/>
    </source>
</evidence>
<dbReference type="Pfam" id="PF00076">
    <property type="entry name" value="RRM_1"/>
    <property type="match status" value="6"/>
</dbReference>
<keyword evidence="5" id="KW-1185">Reference proteome</keyword>
<dbReference type="PROSITE" id="PS50102">
    <property type="entry name" value="RRM"/>
    <property type="match status" value="6"/>
</dbReference>
<organism evidence="4 5">
    <name type="scientific">Blepharisma stoltei</name>
    <dbReference type="NCBI Taxonomy" id="1481888"/>
    <lineage>
        <taxon>Eukaryota</taxon>
        <taxon>Sar</taxon>
        <taxon>Alveolata</taxon>
        <taxon>Ciliophora</taxon>
        <taxon>Postciliodesmatophora</taxon>
        <taxon>Heterotrichea</taxon>
        <taxon>Heterotrichida</taxon>
        <taxon>Blepharismidae</taxon>
        <taxon>Blepharisma</taxon>
    </lineage>
</organism>
<dbReference type="PANTHER" id="PTHR23003">
    <property type="entry name" value="RNA RECOGNITION MOTIF RRM DOMAIN CONTAINING PROTEIN"/>
    <property type="match status" value="1"/>
</dbReference>
<evidence type="ECO:0000313" key="4">
    <source>
        <dbReference type="EMBL" id="CAG9314052.1"/>
    </source>
</evidence>
<feature type="domain" description="RRM" evidence="3">
    <location>
        <begin position="243"/>
        <end position="315"/>
    </location>
</feature>
<dbReference type="InterPro" id="IPR035979">
    <property type="entry name" value="RBD_domain_sf"/>
</dbReference>
<evidence type="ECO:0000256" key="2">
    <source>
        <dbReference type="PROSITE-ProRule" id="PRU00176"/>
    </source>
</evidence>
<reference evidence="4" key="1">
    <citation type="submission" date="2021-09" db="EMBL/GenBank/DDBJ databases">
        <authorList>
            <consortium name="AG Swart"/>
            <person name="Singh M."/>
            <person name="Singh A."/>
            <person name="Seah K."/>
            <person name="Emmerich C."/>
        </authorList>
    </citation>
    <scope>NUCLEOTIDE SEQUENCE</scope>
    <source>
        <strain evidence="4">ATCC30299</strain>
    </source>
</reference>
<dbReference type="GO" id="GO:0005737">
    <property type="term" value="C:cytoplasm"/>
    <property type="evidence" value="ECO:0007669"/>
    <property type="project" value="TreeGrafter"/>
</dbReference>
<comment type="caution">
    <text evidence="4">The sequence shown here is derived from an EMBL/GenBank/DDBJ whole genome shotgun (WGS) entry which is preliminary data.</text>
</comment>
<dbReference type="SUPFAM" id="SSF54928">
    <property type="entry name" value="RNA-binding domain, RBD"/>
    <property type="match status" value="4"/>
</dbReference>
<accession>A0AAU9ILI0</accession>
<dbReference type="SMART" id="SM00360">
    <property type="entry name" value="RRM"/>
    <property type="match status" value="6"/>
</dbReference>
<dbReference type="InterPro" id="IPR012677">
    <property type="entry name" value="Nucleotide-bd_a/b_plait_sf"/>
</dbReference>
<keyword evidence="1 2" id="KW-0694">RNA-binding</keyword>
<feature type="domain" description="RRM" evidence="3">
    <location>
        <begin position="559"/>
        <end position="636"/>
    </location>
</feature>
<evidence type="ECO:0000313" key="5">
    <source>
        <dbReference type="Proteomes" id="UP001162131"/>
    </source>
</evidence>
<dbReference type="InterPro" id="IPR050374">
    <property type="entry name" value="RRT5_SRSF_SR"/>
</dbReference>
<feature type="domain" description="RRM" evidence="3">
    <location>
        <begin position="386"/>
        <end position="477"/>
    </location>
</feature>
<protein>
    <recommendedName>
        <fullName evidence="3">RRM domain-containing protein</fullName>
    </recommendedName>
</protein>